<feature type="domain" description="Glycosyltransferase subfamily 4-like N-terminal" evidence="2">
    <location>
        <begin position="109"/>
        <end position="210"/>
    </location>
</feature>
<dbReference type="Gene3D" id="3.40.50.2000">
    <property type="entry name" value="Glycogen Phosphorylase B"/>
    <property type="match status" value="2"/>
</dbReference>
<dbReference type="Pfam" id="PF00534">
    <property type="entry name" value="Glycos_transf_1"/>
    <property type="match status" value="1"/>
</dbReference>
<comment type="caution">
    <text evidence="3">The sequence shown here is derived from an EMBL/GenBank/DDBJ whole genome shotgun (WGS) entry which is preliminary data.</text>
</comment>
<dbReference type="Pfam" id="PF13439">
    <property type="entry name" value="Glyco_transf_4"/>
    <property type="match status" value="1"/>
</dbReference>
<organism evidence="3">
    <name type="scientific">mine drainage metagenome</name>
    <dbReference type="NCBI Taxonomy" id="410659"/>
    <lineage>
        <taxon>unclassified sequences</taxon>
        <taxon>metagenomes</taxon>
        <taxon>ecological metagenomes</taxon>
    </lineage>
</organism>
<proteinExistence type="predicted"/>
<protein>
    <submittedName>
        <fullName evidence="3">Alpha-D-kanosaminyltransferase</fullName>
        <ecNumber evidence="3">2.4.1.301</ecNumber>
    </submittedName>
</protein>
<dbReference type="SUPFAM" id="SSF53756">
    <property type="entry name" value="UDP-Glycosyltransferase/glycogen phosphorylase"/>
    <property type="match status" value="1"/>
</dbReference>
<gene>
    <name evidence="3" type="primary">kanE_6</name>
    <name evidence="3" type="ORF">GALL_180050</name>
</gene>
<evidence type="ECO:0000313" key="3">
    <source>
        <dbReference type="EMBL" id="OIQ99989.1"/>
    </source>
</evidence>
<dbReference type="EC" id="2.4.1.301" evidence="3"/>
<evidence type="ECO:0000259" key="1">
    <source>
        <dbReference type="Pfam" id="PF00534"/>
    </source>
</evidence>
<accession>A0A1J5SIP3</accession>
<name>A0A1J5SIP3_9ZZZZ</name>
<dbReference type="InterPro" id="IPR001296">
    <property type="entry name" value="Glyco_trans_1"/>
</dbReference>
<dbReference type="PANTHER" id="PTHR45947:SF14">
    <property type="entry name" value="SLL1723 PROTEIN"/>
    <property type="match status" value="1"/>
</dbReference>
<keyword evidence="3" id="KW-0808">Transferase</keyword>
<dbReference type="PANTHER" id="PTHR45947">
    <property type="entry name" value="SULFOQUINOVOSYL TRANSFERASE SQD2"/>
    <property type="match status" value="1"/>
</dbReference>
<dbReference type="AlphaFoldDB" id="A0A1J5SIP3"/>
<feature type="domain" description="Glycosyl transferase family 1" evidence="1">
    <location>
        <begin position="228"/>
        <end position="386"/>
    </location>
</feature>
<dbReference type="GO" id="GO:0016757">
    <property type="term" value="F:glycosyltransferase activity"/>
    <property type="evidence" value="ECO:0007669"/>
    <property type="project" value="UniProtKB-KW"/>
</dbReference>
<keyword evidence="3" id="KW-0328">Glycosyltransferase</keyword>
<dbReference type="EMBL" id="MLJW01000100">
    <property type="protein sequence ID" value="OIQ99989.1"/>
    <property type="molecule type" value="Genomic_DNA"/>
</dbReference>
<dbReference type="InterPro" id="IPR028098">
    <property type="entry name" value="Glyco_trans_4-like_N"/>
</dbReference>
<reference evidence="3" key="1">
    <citation type="submission" date="2016-10" db="EMBL/GenBank/DDBJ databases">
        <title>Sequence of Gallionella enrichment culture.</title>
        <authorList>
            <person name="Poehlein A."/>
            <person name="Muehling M."/>
            <person name="Daniel R."/>
        </authorList>
    </citation>
    <scope>NUCLEOTIDE SEQUENCE</scope>
</reference>
<dbReference type="InterPro" id="IPR050194">
    <property type="entry name" value="Glycosyltransferase_grp1"/>
</dbReference>
<sequence>MNLISQPSIIAYLAPEIPALSATFVYEEMFGLQDLGYSILPITVHNPTNPAYGQDQLISRTFCLYDQAPFIIVFTGVFRLPIFGVGAFKALRLLLSDLSRCGLHRLVTWKLAYQFIAAVKLASLLKSKNCSHLHVHFAHVPSQIAMYASAMSGVPFTIMAHANDIFERGLLLRKKAERAVKLVTISEFNRAYLERIGVPKDKLAVVRCGVSFPIVPPDRPFEKKAHYRLGTLGRLVEKKGIDVLIRSIAELQNRPYEIELSIAGDGPLREELEALARVLNVAQCIKFEGSMTHGAVAKWMRGLDAVVLACKKDKNGDMDGIPVVLMEAMSQSVPVISTRISGIPELIIHELTGLLAKPDDCQDLAFQIDRLLDSAELRERLVIEAAEHVKSEFGRNVNLKRLLTYFPKVMLLPR</sequence>
<evidence type="ECO:0000259" key="2">
    <source>
        <dbReference type="Pfam" id="PF13439"/>
    </source>
</evidence>